<name>C5CLD4_VARPS</name>
<dbReference type="Gene3D" id="3.40.50.720">
    <property type="entry name" value="NAD(P)-binding Rossmann-like Domain"/>
    <property type="match status" value="1"/>
</dbReference>
<dbReference type="KEGG" id="vap:Vapar_0673"/>
<feature type="domain" description="NAD(P)-binding" evidence="1">
    <location>
        <begin position="24"/>
        <end position="129"/>
    </location>
</feature>
<accession>C5CLD4</accession>
<evidence type="ECO:0000259" key="1">
    <source>
        <dbReference type="Pfam" id="PF13460"/>
    </source>
</evidence>
<dbReference type="EMBL" id="CP001635">
    <property type="protein sequence ID" value="ACS17329.1"/>
    <property type="molecule type" value="Genomic_DNA"/>
</dbReference>
<proteinExistence type="predicted"/>
<protein>
    <submittedName>
        <fullName evidence="2">NAD-dependent epimerase/dehydratase</fullName>
    </submittedName>
</protein>
<dbReference type="HOGENOM" id="CLU_025711_3_1_4"/>
<evidence type="ECO:0000313" key="2">
    <source>
        <dbReference type="EMBL" id="ACS17329.1"/>
    </source>
</evidence>
<dbReference type="InterPro" id="IPR051606">
    <property type="entry name" value="Polyketide_Oxido-like"/>
</dbReference>
<dbReference type="GO" id="GO:0016646">
    <property type="term" value="F:oxidoreductase activity, acting on the CH-NH group of donors, NAD or NADP as acceptor"/>
    <property type="evidence" value="ECO:0007669"/>
    <property type="project" value="TreeGrafter"/>
</dbReference>
<organism evidence="2">
    <name type="scientific">Variovorax paradoxus (strain S110)</name>
    <dbReference type="NCBI Taxonomy" id="543728"/>
    <lineage>
        <taxon>Bacteria</taxon>
        <taxon>Pseudomonadati</taxon>
        <taxon>Pseudomonadota</taxon>
        <taxon>Betaproteobacteria</taxon>
        <taxon>Burkholderiales</taxon>
        <taxon>Comamonadaceae</taxon>
        <taxon>Variovorax</taxon>
    </lineage>
</organism>
<dbReference type="eggNOG" id="COG2910">
    <property type="taxonomic scope" value="Bacteria"/>
</dbReference>
<dbReference type="AlphaFoldDB" id="C5CLD4"/>
<dbReference type="SUPFAM" id="SSF51735">
    <property type="entry name" value="NAD(P)-binding Rossmann-fold domains"/>
    <property type="match status" value="1"/>
</dbReference>
<dbReference type="Pfam" id="PF13460">
    <property type="entry name" value="NAD_binding_10"/>
    <property type="match status" value="1"/>
</dbReference>
<reference evidence="2" key="1">
    <citation type="submission" date="2009-06" db="EMBL/GenBank/DDBJ databases">
        <title>Complete sequence of chromosome 1 of Variovorax paradoxus S110.</title>
        <authorList>
            <consortium name="US DOE Joint Genome Institute"/>
            <person name="Lucas S."/>
            <person name="Copeland A."/>
            <person name="Lapidus A."/>
            <person name="Glavina del Rio T."/>
            <person name="Tice H."/>
            <person name="Bruce D."/>
            <person name="Goodwin L."/>
            <person name="Pitluck S."/>
            <person name="Chertkov O."/>
            <person name="Brettin T."/>
            <person name="Detter J.C."/>
            <person name="Han C."/>
            <person name="Larimer F."/>
            <person name="Land M."/>
            <person name="Hauser L."/>
            <person name="Kyrpides N."/>
            <person name="Ovchinnikova G."/>
            <person name="Orwin P."/>
            <person name="Leadbetter J.R."/>
            <person name="Spain J.C."/>
            <person name="Han J.I."/>
        </authorList>
    </citation>
    <scope>NUCLEOTIDE SEQUENCE</scope>
    <source>
        <strain evidence="2">S110</strain>
    </source>
</reference>
<sequence length="227" mass="24137">MKSDHFLHSPQPSARLKVALVAPTGRIGSEIAKEALRQGHEVIGVVRSNRAIPEGLEGITLKAVDISDTSAFAGVFKGAGVLASAYGAHGNDIGTVVDAAEFIIAAARAADTRRTIMVGGAGCLEVARGALLVDTPTFPLPIDRMHWHTTVRSVYSDQPTILTGRSSRRAAEIGPRGKLGNYKVAPKAQQTNVEGLSKISYPDYAEAFVAEIVQGKFIKEIMTIAYK</sequence>
<dbReference type="PANTHER" id="PTHR43355:SF2">
    <property type="entry name" value="FLAVIN REDUCTASE (NADPH)"/>
    <property type="match status" value="1"/>
</dbReference>
<gene>
    <name evidence="2" type="ordered locus">Vapar_0673</name>
</gene>
<dbReference type="InterPro" id="IPR036291">
    <property type="entry name" value="NAD(P)-bd_dom_sf"/>
</dbReference>
<dbReference type="STRING" id="543728.Vapar_0673"/>
<dbReference type="PANTHER" id="PTHR43355">
    <property type="entry name" value="FLAVIN REDUCTASE (NADPH)"/>
    <property type="match status" value="1"/>
</dbReference>
<dbReference type="InterPro" id="IPR016040">
    <property type="entry name" value="NAD(P)-bd_dom"/>
</dbReference>